<feature type="region of interest" description="Disordered" evidence="1">
    <location>
        <begin position="1"/>
        <end position="33"/>
    </location>
</feature>
<evidence type="ECO:0000313" key="2">
    <source>
        <dbReference type="EMBL" id="CAH1733083.1"/>
    </source>
</evidence>
<keyword evidence="3" id="KW-1185">Reference proteome</keyword>
<name>A0A9P0JA13_APHGO</name>
<reference evidence="2" key="1">
    <citation type="submission" date="2022-02" db="EMBL/GenBank/DDBJ databases">
        <authorList>
            <person name="King R."/>
        </authorList>
    </citation>
    <scope>NUCLEOTIDE SEQUENCE</scope>
</reference>
<dbReference type="AlphaFoldDB" id="A0A9P0JA13"/>
<proteinExistence type="predicted"/>
<dbReference type="EMBL" id="OU899036">
    <property type="protein sequence ID" value="CAH1733083.1"/>
    <property type="molecule type" value="Genomic_DNA"/>
</dbReference>
<organism evidence="2 3">
    <name type="scientific">Aphis gossypii</name>
    <name type="common">Cotton aphid</name>
    <dbReference type="NCBI Taxonomy" id="80765"/>
    <lineage>
        <taxon>Eukaryota</taxon>
        <taxon>Metazoa</taxon>
        <taxon>Ecdysozoa</taxon>
        <taxon>Arthropoda</taxon>
        <taxon>Hexapoda</taxon>
        <taxon>Insecta</taxon>
        <taxon>Pterygota</taxon>
        <taxon>Neoptera</taxon>
        <taxon>Paraneoptera</taxon>
        <taxon>Hemiptera</taxon>
        <taxon>Sternorrhyncha</taxon>
        <taxon>Aphidomorpha</taxon>
        <taxon>Aphidoidea</taxon>
        <taxon>Aphididae</taxon>
        <taxon>Aphidini</taxon>
        <taxon>Aphis</taxon>
        <taxon>Aphis</taxon>
    </lineage>
</organism>
<dbReference type="Proteomes" id="UP001154329">
    <property type="component" value="Chromosome 3"/>
</dbReference>
<protein>
    <submittedName>
        <fullName evidence="2">Uncharacterized protein</fullName>
    </submittedName>
</protein>
<accession>A0A9P0JA13</accession>
<sequence length="171" mass="19079">MILHDGAANRTNDTRPETRRRGRGGGTAGRARIQPPLSVRPFLFPSNLAILKIFASSSARRACVEKKIRRVRACARKFFGFFSPSSSDNFLARSGVSALSPRVPRTSRLPIYEHVSFSSSYTAVSQCTYSLSTAVAGCVRSRFSFFFLYFLNHSPAIFGSRQKNFRLSRIS</sequence>
<reference evidence="2" key="2">
    <citation type="submission" date="2022-10" db="EMBL/GenBank/DDBJ databases">
        <authorList>
            <consortium name="ENA_rothamsted_submissions"/>
            <consortium name="culmorum"/>
            <person name="King R."/>
        </authorList>
    </citation>
    <scope>NUCLEOTIDE SEQUENCE</scope>
</reference>
<evidence type="ECO:0000313" key="3">
    <source>
        <dbReference type="Proteomes" id="UP001154329"/>
    </source>
</evidence>
<evidence type="ECO:0000256" key="1">
    <source>
        <dbReference type="SAM" id="MobiDB-lite"/>
    </source>
</evidence>
<gene>
    <name evidence="2" type="ORF">APHIGO_LOCUS9464</name>
</gene>